<dbReference type="SUPFAM" id="SSF64182">
    <property type="entry name" value="DHH phosphoesterases"/>
    <property type="match status" value="2"/>
</dbReference>
<keyword evidence="4" id="KW-0378">Hydrolase</keyword>
<feature type="compositionally biased region" description="Basic and acidic residues" evidence="6">
    <location>
        <begin position="179"/>
        <end position="193"/>
    </location>
</feature>
<keyword evidence="5 11" id="KW-0269">Exonuclease</keyword>
<dbReference type="Pfam" id="PF01368">
    <property type="entry name" value="DHH"/>
    <property type="match status" value="1"/>
</dbReference>
<evidence type="ECO:0000313" key="12">
    <source>
        <dbReference type="Proteomes" id="UP000669239"/>
    </source>
</evidence>
<feature type="domain" description="DHHA1" evidence="8">
    <location>
        <begin position="375"/>
        <end position="469"/>
    </location>
</feature>
<evidence type="ECO:0000259" key="7">
    <source>
        <dbReference type="Pfam" id="PF01368"/>
    </source>
</evidence>
<protein>
    <recommendedName>
        <fullName evidence="2">Single-stranded-DNA-specific exonuclease RecJ</fullName>
    </recommendedName>
</protein>
<dbReference type="Pfam" id="PF02272">
    <property type="entry name" value="DHHA1"/>
    <property type="match status" value="1"/>
</dbReference>
<comment type="caution">
    <text evidence="10">The sequence shown here is derived from an EMBL/GenBank/DDBJ whole genome shotgun (WGS) entry which is preliminary data.</text>
</comment>
<evidence type="ECO:0000313" key="11">
    <source>
        <dbReference type="EMBL" id="NSJ47508.1"/>
    </source>
</evidence>
<sequence length="596" mass="66283">MAQTKWMLHAKKADFNKIAERYGISPVTARIIRNRGIEGMEEIGHYLHGSVKDLHDPRLLPDMEKAVGILRGKVREGKPIRIVGDYDIDGVCSTYLLYRALKRVGANVDFEIPDRIKDGYGINEMIIEAAAGDGIDTILTCDNGIAAISQIARAKELGMTVVVTDHHDILVEESQDSCAGKDADGRDGSHGDAEDSCQGTEVLPPADAIVNPKMRGCRYPFPGICGGMVAYKLVQVLFEECGVPMEEWLDMLEIAAIATVGDVMKLQGENRIIVKEGLCRLGHTSNLGLRKLIEKNNLAADSITAYHIGFVIGPCLNASGRLQTAKLALGLLLCEDEAEADRMAQELKELNDQRKDMTQAGIDDAAAMVDELYQDDKVLVVFLPDCHESLAGIVAGRLRERYGKPSFVLTRAEGCAKGSGRSIEAYHMFHALVEVKELLLKFGGHPMAAGFSLREEDVDEFRRRLNENARERLTEEDFIPRVWIDVAMPFEYISESFVKELELLEPYGQGNEKPQFAQKDMVIRSASVMGRNRNVVRLSLVNERGVSMNGVVFTEGDLFMEEKGNSRVMDIIYYPGVNEYNGNRNLQIVVKDWKFH</sequence>
<dbReference type="EMBL" id="JAKNGE010000006">
    <property type="protein sequence ID" value="MCG4745040.1"/>
    <property type="molecule type" value="Genomic_DNA"/>
</dbReference>
<dbReference type="EMBL" id="JAAITT010000002">
    <property type="protein sequence ID" value="NSJ47508.1"/>
    <property type="molecule type" value="Genomic_DNA"/>
</dbReference>
<dbReference type="Proteomes" id="UP001299608">
    <property type="component" value="Unassembled WGS sequence"/>
</dbReference>
<evidence type="ECO:0000259" key="9">
    <source>
        <dbReference type="Pfam" id="PF17768"/>
    </source>
</evidence>
<evidence type="ECO:0000313" key="10">
    <source>
        <dbReference type="EMBL" id="MCG4745040.1"/>
    </source>
</evidence>
<evidence type="ECO:0000256" key="6">
    <source>
        <dbReference type="SAM" id="MobiDB-lite"/>
    </source>
</evidence>
<dbReference type="PANTHER" id="PTHR30255:SF2">
    <property type="entry name" value="SINGLE-STRANDED-DNA-SPECIFIC EXONUCLEASE RECJ"/>
    <property type="match status" value="1"/>
</dbReference>
<dbReference type="InterPro" id="IPR001667">
    <property type="entry name" value="DDH_dom"/>
</dbReference>
<dbReference type="InterPro" id="IPR003156">
    <property type="entry name" value="DHHA1_dom"/>
</dbReference>
<dbReference type="GO" id="GO:0003676">
    <property type="term" value="F:nucleic acid binding"/>
    <property type="evidence" value="ECO:0007669"/>
    <property type="project" value="InterPro"/>
</dbReference>
<dbReference type="PANTHER" id="PTHR30255">
    <property type="entry name" value="SINGLE-STRANDED-DNA-SPECIFIC EXONUCLEASE RECJ"/>
    <property type="match status" value="1"/>
</dbReference>
<name>A0AAW5BLC8_9FIRM</name>
<comment type="similarity">
    <text evidence="1">Belongs to the RecJ family.</text>
</comment>
<keyword evidence="12" id="KW-1185">Reference proteome</keyword>
<dbReference type="InterPro" id="IPR051673">
    <property type="entry name" value="SSDNA_exonuclease_RecJ"/>
</dbReference>
<dbReference type="InterPro" id="IPR038763">
    <property type="entry name" value="DHH_sf"/>
</dbReference>
<feature type="domain" description="RecJ OB" evidence="9">
    <location>
        <begin position="484"/>
        <end position="592"/>
    </location>
</feature>
<dbReference type="Gene3D" id="3.90.1640.30">
    <property type="match status" value="1"/>
</dbReference>
<reference evidence="11" key="2">
    <citation type="submission" date="2020-02" db="EMBL/GenBank/DDBJ databases">
        <authorList>
            <person name="Littmann E."/>
            <person name="Sorbara M."/>
        </authorList>
    </citation>
    <scope>NUCLEOTIDE SEQUENCE</scope>
    <source>
        <strain evidence="11">MSK.1.17</strain>
    </source>
</reference>
<evidence type="ECO:0000256" key="1">
    <source>
        <dbReference type="ARBA" id="ARBA00005915"/>
    </source>
</evidence>
<dbReference type="GO" id="GO:0004527">
    <property type="term" value="F:exonuclease activity"/>
    <property type="evidence" value="ECO:0007669"/>
    <property type="project" value="UniProtKB-KW"/>
</dbReference>
<evidence type="ECO:0000256" key="4">
    <source>
        <dbReference type="ARBA" id="ARBA00022801"/>
    </source>
</evidence>
<evidence type="ECO:0000256" key="5">
    <source>
        <dbReference type="ARBA" id="ARBA00022839"/>
    </source>
</evidence>
<dbReference type="InterPro" id="IPR041122">
    <property type="entry name" value="RecJ_OB"/>
</dbReference>
<dbReference type="RefSeq" id="WP_165640782.1">
    <property type="nucleotide sequence ID" value="NZ_JAAITT010000002.1"/>
</dbReference>
<evidence type="ECO:0000259" key="8">
    <source>
        <dbReference type="Pfam" id="PF02272"/>
    </source>
</evidence>
<evidence type="ECO:0000313" key="13">
    <source>
        <dbReference type="Proteomes" id="UP001299608"/>
    </source>
</evidence>
<proteinExistence type="inferred from homology"/>
<reference evidence="10" key="3">
    <citation type="submission" date="2022-01" db="EMBL/GenBank/DDBJ databases">
        <title>Collection of gut derived symbiotic bacterial strains cultured from healthy donors.</title>
        <authorList>
            <person name="Lin H."/>
            <person name="Kohout C."/>
            <person name="Waligurski E."/>
            <person name="Pamer E.G."/>
        </authorList>
    </citation>
    <scope>NUCLEOTIDE SEQUENCE</scope>
    <source>
        <strain evidence="10">DFI.6.55</strain>
    </source>
</reference>
<feature type="domain" description="DDH" evidence="7">
    <location>
        <begin position="80"/>
        <end position="169"/>
    </location>
</feature>
<reference evidence="11 12" key="1">
    <citation type="journal article" date="2020" name="Cell Host Microbe">
        <title>Functional and Genomic Variation between Human-Derived Isolates of Lachnospiraceae Reveals Inter- and Intra-Species Diversity.</title>
        <authorList>
            <person name="Sorbara M.T."/>
            <person name="Littmann E.R."/>
            <person name="Fontana E."/>
            <person name="Moody T.U."/>
            <person name="Kohout C.E."/>
            <person name="Gjonbalaj M."/>
            <person name="Eaton V."/>
            <person name="Seok R."/>
            <person name="Leiner I.M."/>
            <person name="Pamer E.G."/>
        </authorList>
    </citation>
    <scope>NUCLEOTIDE SEQUENCE [LARGE SCALE GENOMIC DNA]</scope>
    <source>
        <strain evidence="11 12">MSK.1.17</strain>
    </source>
</reference>
<dbReference type="Pfam" id="PF17768">
    <property type="entry name" value="RecJ_OB"/>
    <property type="match status" value="1"/>
</dbReference>
<gene>
    <name evidence="11" type="ORF">G5B36_02155</name>
    <name evidence="10" type="ORF">L0N08_06435</name>
</gene>
<dbReference type="Gene3D" id="3.10.310.30">
    <property type="match status" value="1"/>
</dbReference>
<dbReference type="Proteomes" id="UP000669239">
    <property type="component" value="Unassembled WGS sequence"/>
</dbReference>
<keyword evidence="3" id="KW-0540">Nuclease</keyword>
<evidence type="ECO:0000256" key="3">
    <source>
        <dbReference type="ARBA" id="ARBA00022722"/>
    </source>
</evidence>
<feature type="region of interest" description="Disordered" evidence="6">
    <location>
        <begin position="177"/>
        <end position="198"/>
    </location>
</feature>
<evidence type="ECO:0000256" key="2">
    <source>
        <dbReference type="ARBA" id="ARBA00019841"/>
    </source>
</evidence>
<dbReference type="AlphaFoldDB" id="A0AAW5BLC8"/>
<organism evidence="10 13">
    <name type="scientific">Enterocloster aldenensis</name>
    <dbReference type="NCBI Taxonomy" id="358742"/>
    <lineage>
        <taxon>Bacteria</taxon>
        <taxon>Bacillati</taxon>
        <taxon>Bacillota</taxon>
        <taxon>Clostridia</taxon>
        <taxon>Lachnospirales</taxon>
        <taxon>Lachnospiraceae</taxon>
        <taxon>Enterocloster</taxon>
    </lineage>
</organism>
<accession>A0AAW5BLC8</accession>